<keyword evidence="2" id="KW-1185">Reference proteome</keyword>
<dbReference type="EMBL" id="MG018930">
    <property type="protein sequence ID" value="ATW58296.1"/>
    <property type="molecule type" value="Genomic_DNA"/>
</dbReference>
<evidence type="ECO:0000313" key="2">
    <source>
        <dbReference type="Proteomes" id="UP000241096"/>
    </source>
</evidence>
<proteinExistence type="predicted"/>
<evidence type="ECO:0000313" key="1">
    <source>
        <dbReference type="EMBL" id="ATW58296.1"/>
    </source>
</evidence>
<dbReference type="Proteomes" id="UP000241096">
    <property type="component" value="Segment"/>
</dbReference>
<gene>
    <name evidence="1" type="ORF">CNR37_00089</name>
</gene>
<name>A0A2H4P7Y9_9CAUD</name>
<accession>A0A2H4P7Y9</accession>
<sequence>MAKPIRKYTADLGDHTKVVLIYQCVDDEGFTFFEAVGQCEGVDPPPHGNWQNDDIDELVKHVKDWL</sequence>
<protein>
    <submittedName>
        <fullName evidence="1">Uncharacterized protein</fullName>
    </submittedName>
</protein>
<reference evidence="1 2" key="1">
    <citation type="submission" date="2017-09" db="EMBL/GenBank/DDBJ databases">
        <authorList>
            <person name="Ehlers B."/>
            <person name="Leendertz F.H."/>
        </authorList>
    </citation>
    <scope>NUCLEOTIDE SEQUENCE [LARGE SCALE GENOMIC DNA]</scope>
</reference>
<organism evidence="1 2">
    <name type="scientific">Pseudomonas phage ventosus</name>
    <dbReference type="NCBI Taxonomy" id="2048980"/>
    <lineage>
        <taxon>Viruses</taxon>
        <taxon>Duplodnaviria</taxon>
        <taxon>Heunggongvirae</taxon>
        <taxon>Uroviricota</taxon>
        <taxon>Caudoviricetes</taxon>
        <taxon>Vandenendeviridae</taxon>
        <taxon>Gorskivirinae</taxon>
        <taxon>Ventosusvirus</taxon>
        <taxon>Ventosusvirus ventosus</taxon>
    </lineage>
</organism>